<sequence>MQLGRWILPIRRKTPIRRFMMVAIALVLLLLSLTDGAFEYRASVRQMIDMRDRALARIAAGYLRALRAQDADTSKIPSSVFQEELGQVETPDLRFRVSNERGDYLGGDAHLKAPREGSRGAGLVQAEVYDDTVDGDVLRVAAVRDYLLLRTQAEPVLVQVAEPAQARVSAEYNIFWRIVRSQALRLCIVLALVWVVIEIGLSPLRSLQEEIKRRRPQDLTTVDTHRPSELVPLVKALNDLLAAQQASLDQQRKFLTDASHQLRTPIAVLRTLVQGTLFGQTPAAESMPKMLNIIDRATGLTNQLLSMAKTDQLLRRGDWRDVRLDHIARDVAVDFAPLIARKRLDFSLQATSLTLQTDPWLLGELVKNLVSNAIHHSKKGGALGIVVRELKHEAEMVVWDHGGGVSEDVLERLFEPFNVPKGSSGIGLGLSICRQIAESMNASVDLFNRIEAGEVVGVDAVVRWVRPQQPGLDTEFFHGLAAANADEPAAASAAAVGEAHGRS</sequence>
<dbReference type="OrthoDB" id="8554694at2"/>
<dbReference type="PANTHER" id="PTHR45436:SF14">
    <property type="entry name" value="SENSOR PROTEIN QSEC"/>
    <property type="match status" value="1"/>
</dbReference>
<keyword evidence="12" id="KW-0472">Membrane</keyword>
<dbReference type="Gene3D" id="3.30.565.10">
    <property type="entry name" value="Histidine kinase-like ATPase, C-terminal domain"/>
    <property type="match status" value="1"/>
</dbReference>
<dbReference type="InterPro" id="IPR050428">
    <property type="entry name" value="TCS_sensor_his_kinase"/>
</dbReference>
<keyword evidence="9" id="KW-0067">ATP-binding</keyword>
<dbReference type="CDD" id="cd00082">
    <property type="entry name" value="HisKA"/>
    <property type="match status" value="1"/>
</dbReference>
<dbReference type="InterPro" id="IPR036890">
    <property type="entry name" value="HATPase_C_sf"/>
</dbReference>
<dbReference type="GO" id="GO:0000155">
    <property type="term" value="F:phosphorelay sensor kinase activity"/>
    <property type="evidence" value="ECO:0007669"/>
    <property type="project" value="InterPro"/>
</dbReference>
<dbReference type="InterPro" id="IPR003661">
    <property type="entry name" value="HisK_dim/P_dom"/>
</dbReference>
<keyword evidence="7" id="KW-0547">Nucleotide-binding</keyword>
<protein>
    <recommendedName>
        <fullName evidence="3">histidine kinase</fullName>
        <ecNumber evidence="3">2.7.13.3</ecNumber>
    </recommendedName>
</protein>
<comment type="caution">
    <text evidence="15">The sequence shown here is derived from an EMBL/GenBank/DDBJ whole genome shotgun (WGS) entry which is preliminary data.</text>
</comment>
<dbReference type="Proteomes" id="UP000267464">
    <property type="component" value="Unassembled WGS sequence"/>
</dbReference>
<evidence type="ECO:0000256" key="3">
    <source>
        <dbReference type="ARBA" id="ARBA00012438"/>
    </source>
</evidence>
<evidence type="ECO:0000256" key="6">
    <source>
        <dbReference type="ARBA" id="ARBA00022692"/>
    </source>
</evidence>
<evidence type="ECO:0000256" key="2">
    <source>
        <dbReference type="ARBA" id="ARBA00004141"/>
    </source>
</evidence>
<keyword evidence="10" id="KW-1133">Transmembrane helix</keyword>
<organism evidence="15 16">
    <name type="scientific">Piscinibacter terrae</name>
    <dbReference type="NCBI Taxonomy" id="2496871"/>
    <lineage>
        <taxon>Bacteria</taxon>
        <taxon>Pseudomonadati</taxon>
        <taxon>Pseudomonadota</taxon>
        <taxon>Betaproteobacteria</taxon>
        <taxon>Burkholderiales</taxon>
        <taxon>Sphaerotilaceae</taxon>
        <taxon>Piscinibacter</taxon>
    </lineage>
</organism>
<comment type="catalytic activity">
    <reaction evidence="1">
        <text>ATP + protein L-histidine = ADP + protein N-phospho-L-histidine.</text>
        <dbReference type="EC" id="2.7.13.3"/>
    </reaction>
</comment>
<dbReference type="PANTHER" id="PTHR45436">
    <property type="entry name" value="SENSOR HISTIDINE KINASE YKOH"/>
    <property type="match status" value="1"/>
</dbReference>
<dbReference type="GO" id="GO:0005524">
    <property type="term" value="F:ATP binding"/>
    <property type="evidence" value="ECO:0007669"/>
    <property type="project" value="UniProtKB-KW"/>
</dbReference>
<feature type="domain" description="HAMP" evidence="14">
    <location>
        <begin position="198"/>
        <end position="249"/>
    </location>
</feature>
<evidence type="ECO:0000256" key="1">
    <source>
        <dbReference type="ARBA" id="ARBA00000085"/>
    </source>
</evidence>
<evidence type="ECO:0000259" key="14">
    <source>
        <dbReference type="PROSITE" id="PS50885"/>
    </source>
</evidence>
<dbReference type="InterPro" id="IPR003594">
    <property type="entry name" value="HATPase_dom"/>
</dbReference>
<dbReference type="EMBL" id="QUSW01000003">
    <property type="protein sequence ID" value="RQP24409.1"/>
    <property type="molecule type" value="Genomic_DNA"/>
</dbReference>
<evidence type="ECO:0000256" key="12">
    <source>
        <dbReference type="ARBA" id="ARBA00023136"/>
    </source>
</evidence>
<dbReference type="PROSITE" id="PS50885">
    <property type="entry name" value="HAMP"/>
    <property type="match status" value="1"/>
</dbReference>
<evidence type="ECO:0000256" key="7">
    <source>
        <dbReference type="ARBA" id="ARBA00022741"/>
    </source>
</evidence>
<dbReference type="SMART" id="SM00388">
    <property type="entry name" value="HisKA"/>
    <property type="match status" value="1"/>
</dbReference>
<dbReference type="InterPro" id="IPR036097">
    <property type="entry name" value="HisK_dim/P_sf"/>
</dbReference>
<dbReference type="Pfam" id="PF02518">
    <property type="entry name" value="HATPase_c"/>
    <property type="match status" value="1"/>
</dbReference>
<keyword evidence="4" id="KW-0597">Phosphoprotein</keyword>
<evidence type="ECO:0000313" key="16">
    <source>
        <dbReference type="Proteomes" id="UP000267464"/>
    </source>
</evidence>
<dbReference type="Gene3D" id="1.10.287.130">
    <property type="match status" value="1"/>
</dbReference>
<dbReference type="InterPro" id="IPR005467">
    <property type="entry name" value="His_kinase_dom"/>
</dbReference>
<dbReference type="RefSeq" id="WP_124540941.1">
    <property type="nucleotide sequence ID" value="NZ_QUSW01000003.1"/>
</dbReference>
<dbReference type="SMART" id="SM00387">
    <property type="entry name" value="HATPase_c"/>
    <property type="match status" value="1"/>
</dbReference>
<evidence type="ECO:0000256" key="11">
    <source>
        <dbReference type="ARBA" id="ARBA00023012"/>
    </source>
</evidence>
<dbReference type="PRINTS" id="PR00344">
    <property type="entry name" value="BCTRLSENSOR"/>
</dbReference>
<name>A0A3N7JTZ9_9BURK</name>
<evidence type="ECO:0000259" key="13">
    <source>
        <dbReference type="PROSITE" id="PS50109"/>
    </source>
</evidence>
<feature type="domain" description="Histidine kinase" evidence="13">
    <location>
        <begin position="257"/>
        <end position="464"/>
    </location>
</feature>
<dbReference type="SUPFAM" id="SSF55874">
    <property type="entry name" value="ATPase domain of HSP90 chaperone/DNA topoisomerase II/histidine kinase"/>
    <property type="match status" value="1"/>
</dbReference>
<evidence type="ECO:0000256" key="8">
    <source>
        <dbReference type="ARBA" id="ARBA00022777"/>
    </source>
</evidence>
<gene>
    <name evidence="15" type="ORF">DZC73_14040</name>
</gene>
<dbReference type="AlphaFoldDB" id="A0A3N7JTZ9"/>
<reference evidence="15 16" key="2">
    <citation type="submission" date="2018-12" db="EMBL/GenBank/DDBJ databases">
        <title>Rhizobacter gummiphilus sp. nov., a rubber-degrading bacterium isolated from the soil of a botanical garden in Japan.</title>
        <authorList>
            <person name="Shunsuke S.S."/>
        </authorList>
    </citation>
    <scope>NUCLEOTIDE SEQUENCE [LARGE SCALE GENOMIC DNA]</scope>
    <source>
        <strain evidence="15 16">S-16</strain>
    </source>
</reference>
<reference evidence="15 16" key="1">
    <citation type="submission" date="2018-08" db="EMBL/GenBank/DDBJ databases">
        <authorList>
            <person name="Khan S.A."/>
            <person name="Jeon C.O."/>
            <person name="Chun B.H."/>
            <person name="Jeong S.E."/>
        </authorList>
    </citation>
    <scope>NUCLEOTIDE SEQUENCE [LARGE SCALE GENOMIC DNA]</scope>
    <source>
        <strain evidence="15 16">S-16</strain>
    </source>
</reference>
<comment type="subcellular location">
    <subcellularLocation>
        <location evidence="2">Membrane</location>
        <topology evidence="2">Multi-pass membrane protein</topology>
    </subcellularLocation>
</comment>
<dbReference type="EC" id="2.7.13.3" evidence="3"/>
<dbReference type="PROSITE" id="PS50109">
    <property type="entry name" value="HIS_KIN"/>
    <property type="match status" value="1"/>
</dbReference>
<dbReference type="SUPFAM" id="SSF47384">
    <property type="entry name" value="Homodimeric domain of signal transducing histidine kinase"/>
    <property type="match status" value="1"/>
</dbReference>
<accession>A0A3N7JTZ9</accession>
<keyword evidence="11" id="KW-0902">Two-component regulatory system</keyword>
<dbReference type="Pfam" id="PF00512">
    <property type="entry name" value="HisKA"/>
    <property type="match status" value="1"/>
</dbReference>
<evidence type="ECO:0000256" key="5">
    <source>
        <dbReference type="ARBA" id="ARBA00022679"/>
    </source>
</evidence>
<dbReference type="InterPro" id="IPR004358">
    <property type="entry name" value="Sig_transdc_His_kin-like_C"/>
</dbReference>
<proteinExistence type="predicted"/>
<keyword evidence="6" id="KW-0812">Transmembrane</keyword>
<keyword evidence="8 15" id="KW-0418">Kinase</keyword>
<evidence type="ECO:0000256" key="9">
    <source>
        <dbReference type="ARBA" id="ARBA00022840"/>
    </source>
</evidence>
<keyword evidence="5" id="KW-0808">Transferase</keyword>
<dbReference type="InterPro" id="IPR013727">
    <property type="entry name" value="2CSK_N"/>
</dbReference>
<evidence type="ECO:0000313" key="15">
    <source>
        <dbReference type="EMBL" id="RQP24409.1"/>
    </source>
</evidence>
<dbReference type="GO" id="GO:0005886">
    <property type="term" value="C:plasma membrane"/>
    <property type="evidence" value="ECO:0007669"/>
    <property type="project" value="TreeGrafter"/>
</dbReference>
<keyword evidence="16" id="KW-1185">Reference proteome</keyword>
<dbReference type="Pfam" id="PF08521">
    <property type="entry name" value="2CSK_N"/>
    <property type="match status" value="1"/>
</dbReference>
<evidence type="ECO:0000256" key="4">
    <source>
        <dbReference type="ARBA" id="ARBA00022553"/>
    </source>
</evidence>
<evidence type="ECO:0000256" key="10">
    <source>
        <dbReference type="ARBA" id="ARBA00022989"/>
    </source>
</evidence>
<dbReference type="InterPro" id="IPR003660">
    <property type="entry name" value="HAMP_dom"/>
</dbReference>